<evidence type="ECO:0000313" key="1">
    <source>
        <dbReference type="EMBL" id="AXB57270.1"/>
    </source>
</evidence>
<dbReference type="Proteomes" id="UP000251561">
    <property type="component" value="Chromosome"/>
</dbReference>
<accession>A0A344LTM8</accession>
<keyword evidence="2" id="KW-1185">Reference proteome</keyword>
<evidence type="ECO:0000313" key="2">
    <source>
        <dbReference type="Proteomes" id="UP000251561"/>
    </source>
</evidence>
<dbReference type="EMBL" id="CP030261">
    <property type="protein sequence ID" value="AXB57270.1"/>
    <property type="molecule type" value="Genomic_DNA"/>
</dbReference>
<dbReference type="AlphaFoldDB" id="A0A344LTM8"/>
<proteinExistence type="predicted"/>
<name>A0A344LTM8_9FLAO</name>
<dbReference type="KEGG" id="ffl:HYN86_11970"/>
<gene>
    <name evidence="1" type="ORF">HYN86_11970</name>
</gene>
<protein>
    <recommendedName>
        <fullName evidence="3">HNH endonuclease</fullName>
    </recommendedName>
</protein>
<organism evidence="1 2">
    <name type="scientific">Flavobacterium fluviale</name>
    <dbReference type="NCBI Taxonomy" id="2249356"/>
    <lineage>
        <taxon>Bacteria</taxon>
        <taxon>Pseudomonadati</taxon>
        <taxon>Bacteroidota</taxon>
        <taxon>Flavobacteriia</taxon>
        <taxon>Flavobacteriales</taxon>
        <taxon>Flavobacteriaceae</taxon>
        <taxon>Flavobacterium</taxon>
    </lineage>
</organism>
<reference evidence="1 2" key="1">
    <citation type="submission" date="2018-06" db="EMBL/GenBank/DDBJ databases">
        <title>Genome sequencing of Flavobacterium.</title>
        <authorList>
            <person name="Baek M.-G."/>
            <person name="Yi H."/>
        </authorList>
    </citation>
    <scope>NUCLEOTIDE SEQUENCE [LARGE SCALE GENOMIC DNA]</scope>
    <source>
        <strain evidence="1 2">HYN0086</strain>
    </source>
</reference>
<dbReference type="OrthoDB" id="8357868at2"/>
<evidence type="ECO:0008006" key="3">
    <source>
        <dbReference type="Google" id="ProtNLM"/>
    </source>
</evidence>
<sequence length="251" mass="29487">MKKCAYCDTKTKLTKEHIWPRCLITRMPNLTFRYIGSQDKFVTSELVVSDVCSKCNNEKLSKLDSYFCSLYDKSFKDFHEEKKQFIFEYNYDLLLRNLLKIIYNSSRTINSEDNYFENFKHFILNGNETWGNVILILDIITPCTTNGIKIYPTSMRCGTVDVGIKNENFIIWAVSVNSYYFYILISKEKKISETLVEELNNVYNRIPGTIIHPYKTQTLISDFSNQNSYDAHVDFVNNTSEAFYKYTKNSK</sequence>